<keyword evidence="3" id="KW-1185">Reference proteome</keyword>
<sequence>QHGEDWKDLCLNDTIIRELTSKKCKIYQVHFDEIENEIVDVLAEEEEQTVTEPFSVPEALSDNSESSLEEEEEQNMDVIDLSILVNWQEQPVTIDQRAINLVYNHVCKVNVSSISLASLYELFRRFLPLNYIEQFVINSINIRGR</sequence>
<gene>
    <name evidence="2" type="ORF">GMARGA_LOCUS39812</name>
</gene>
<comment type="caution">
    <text evidence="2">The sequence shown here is derived from an EMBL/GenBank/DDBJ whole genome shotgun (WGS) entry which is preliminary data.</text>
</comment>
<feature type="region of interest" description="Disordered" evidence="1">
    <location>
        <begin position="49"/>
        <end position="72"/>
    </location>
</feature>
<reference evidence="2 3" key="1">
    <citation type="submission" date="2021-06" db="EMBL/GenBank/DDBJ databases">
        <authorList>
            <person name="Kallberg Y."/>
            <person name="Tangrot J."/>
            <person name="Rosling A."/>
        </authorList>
    </citation>
    <scope>NUCLEOTIDE SEQUENCE [LARGE SCALE GENOMIC DNA]</scope>
    <source>
        <strain evidence="2 3">120-4 pot B 10/14</strain>
    </source>
</reference>
<dbReference type="EMBL" id="CAJVQB010097368">
    <property type="protein sequence ID" value="CAG8849650.1"/>
    <property type="molecule type" value="Genomic_DNA"/>
</dbReference>
<accession>A0ABN7X936</accession>
<evidence type="ECO:0000256" key="1">
    <source>
        <dbReference type="SAM" id="MobiDB-lite"/>
    </source>
</evidence>
<feature type="non-terminal residue" evidence="2">
    <location>
        <position position="145"/>
    </location>
</feature>
<proteinExistence type="predicted"/>
<evidence type="ECO:0000313" key="2">
    <source>
        <dbReference type="EMBL" id="CAG8849650.1"/>
    </source>
</evidence>
<organism evidence="2 3">
    <name type="scientific">Gigaspora margarita</name>
    <dbReference type="NCBI Taxonomy" id="4874"/>
    <lineage>
        <taxon>Eukaryota</taxon>
        <taxon>Fungi</taxon>
        <taxon>Fungi incertae sedis</taxon>
        <taxon>Mucoromycota</taxon>
        <taxon>Glomeromycotina</taxon>
        <taxon>Glomeromycetes</taxon>
        <taxon>Diversisporales</taxon>
        <taxon>Gigasporaceae</taxon>
        <taxon>Gigaspora</taxon>
    </lineage>
</organism>
<feature type="non-terminal residue" evidence="2">
    <location>
        <position position="1"/>
    </location>
</feature>
<dbReference type="Proteomes" id="UP000789901">
    <property type="component" value="Unassembled WGS sequence"/>
</dbReference>
<evidence type="ECO:0000313" key="3">
    <source>
        <dbReference type="Proteomes" id="UP000789901"/>
    </source>
</evidence>
<name>A0ABN7X936_GIGMA</name>
<protein>
    <submittedName>
        <fullName evidence="2">13456_t:CDS:1</fullName>
    </submittedName>
</protein>